<reference evidence="1 2" key="2">
    <citation type="submission" date="2007-09" db="EMBL/GenBank/DDBJ databases">
        <title>Draft genome sequence of Clostridium bolteae (ATCC BAA-613).</title>
        <authorList>
            <person name="Sudarsanam P."/>
            <person name="Ley R."/>
            <person name="Guruge J."/>
            <person name="Turnbaugh P.J."/>
            <person name="Mahowald M."/>
            <person name="Liep D."/>
            <person name="Gordon J."/>
        </authorList>
    </citation>
    <scope>NUCLEOTIDE SEQUENCE [LARGE SCALE GENOMIC DNA]</scope>
    <source>
        <strain evidence="2">ATCC BAA-613 / DSM 15670 / CCUG 46953 / JCM 12243 / WAL 16351</strain>
    </source>
</reference>
<dbReference type="RefSeq" id="WP_002578643.1">
    <property type="nucleotide sequence ID" value="NZ_DS480697.1"/>
</dbReference>
<evidence type="ECO:0000313" key="2">
    <source>
        <dbReference type="Proteomes" id="UP000005396"/>
    </source>
</evidence>
<reference evidence="1 2" key="1">
    <citation type="submission" date="2007-08" db="EMBL/GenBank/DDBJ databases">
        <authorList>
            <person name="Fulton L."/>
            <person name="Clifton S."/>
            <person name="Fulton B."/>
            <person name="Xu J."/>
            <person name="Minx P."/>
            <person name="Pepin K.H."/>
            <person name="Johnson M."/>
            <person name="Thiruvilangam P."/>
            <person name="Bhonagiri V."/>
            <person name="Nash W.E."/>
            <person name="Mardis E.R."/>
            <person name="Wilson R.K."/>
        </authorList>
    </citation>
    <scope>NUCLEOTIDE SEQUENCE [LARGE SCALE GENOMIC DNA]</scope>
    <source>
        <strain evidence="2">ATCC BAA-613 / DSM 15670 / CCUG 46953 / JCM 12243 / WAL 16351</strain>
    </source>
</reference>
<name>A8S0K3_ENTBW</name>
<evidence type="ECO:0000313" key="1">
    <source>
        <dbReference type="EMBL" id="EDP14092.1"/>
    </source>
</evidence>
<sequence length="162" mass="18235">MFDKFGEFDSADEMNRAAAAQRKEGDNEAILAIAEENGIDKEDAMDFIDGYVAAFVTPLMAAYGKLDIEAKELKPYEIMEDWLQYIKLRCAEEPEMAVAVRRKGKSLKGCIAALLEWSMKNQHPVDSDILKAVKINYKVTLGIPGMGRAKKIITEYYMGKEQ</sequence>
<dbReference type="eggNOG" id="ENOG5033UB0">
    <property type="taxonomic scope" value="Bacteria"/>
</dbReference>
<comment type="caution">
    <text evidence="1">The sequence shown here is derived from an EMBL/GenBank/DDBJ whole genome shotgun (WGS) entry which is preliminary data.</text>
</comment>
<organism evidence="1 2">
    <name type="scientific">Enterocloster bolteae (strain ATCC BAA-613 / DSM 15670 / CCUG 46953 / JCM 12243 / WAL 16351)</name>
    <name type="common">Clostridium bolteae</name>
    <dbReference type="NCBI Taxonomy" id="411902"/>
    <lineage>
        <taxon>Bacteria</taxon>
        <taxon>Bacillati</taxon>
        <taxon>Bacillota</taxon>
        <taxon>Clostridia</taxon>
        <taxon>Lachnospirales</taxon>
        <taxon>Lachnospiraceae</taxon>
        <taxon>Enterocloster</taxon>
    </lineage>
</organism>
<dbReference type="PaxDb" id="411902-CLOBOL_05699"/>
<dbReference type="HOGENOM" id="CLU_1634159_0_0_9"/>
<dbReference type="Proteomes" id="UP000005396">
    <property type="component" value="Unassembled WGS sequence"/>
</dbReference>
<proteinExistence type="predicted"/>
<gene>
    <name evidence="1" type="ORF">CLOBOL_05699</name>
</gene>
<accession>A8S0K3</accession>
<dbReference type="AlphaFoldDB" id="A8S0K3"/>
<protein>
    <submittedName>
        <fullName evidence="1">Uncharacterized protein</fullName>
    </submittedName>
</protein>
<dbReference type="EMBL" id="ABCC02000042">
    <property type="protein sequence ID" value="EDP14092.1"/>
    <property type="molecule type" value="Genomic_DNA"/>
</dbReference>